<proteinExistence type="predicted"/>
<dbReference type="Proteomes" id="UP000033220">
    <property type="component" value="Chromosome DSM 122"/>
</dbReference>
<dbReference type="KEGG" id="rpm:RSPPHO_00476"/>
<accession>H6SP30</accession>
<keyword evidence="2" id="KW-1185">Reference proteome</keyword>
<evidence type="ECO:0000313" key="1">
    <source>
        <dbReference type="EMBL" id="CCG07102.1"/>
    </source>
</evidence>
<dbReference type="AlphaFoldDB" id="H6SP30"/>
<reference evidence="1 2" key="1">
    <citation type="submission" date="2012-02" db="EMBL/GenBank/DDBJ databases">
        <title>Shotgun genome sequence of Phaeospirillum photometricum DSM 122.</title>
        <authorList>
            <person name="Duquesne K."/>
            <person name="Sturgis J."/>
        </authorList>
    </citation>
    <scope>NUCLEOTIDE SEQUENCE [LARGE SCALE GENOMIC DNA]</scope>
    <source>
        <strain evidence="2">DSM122</strain>
    </source>
</reference>
<dbReference type="HOGENOM" id="CLU_201920_0_0_5"/>
<dbReference type="STRING" id="1150469.RSPPHO_00476"/>
<organism evidence="1 2">
    <name type="scientific">Pararhodospirillum photometricum DSM 122</name>
    <dbReference type="NCBI Taxonomy" id="1150469"/>
    <lineage>
        <taxon>Bacteria</taxon>
        <taxon>Pseudomonadati</taxon>
        <taxon>Pseudomonadota</taxon>
        <taxon>Alphaproteobacteria</taxon>
        <taxon>Rhodospirillales</taxon>
        <taxon>Rhodospirillaceae</taxon>
        <taxon>Pararhodospirillum</taxon>
    </lineage>
</organism>
<protein>
    <submittedName>
        <fullName evidence="1">Uncharacterized protein</fullName>
    </submittedName>
</protein>
<dbReference type="eggNOG" id="COG4710">
    <property type="taxonomic scope" value="Bacteria"/>
</dbReference>
<name>H6SP30_PARPM</name>
<evidence type="ECO:0000313" key="2">
    <source>
        <dbReference type="Proteomes" id="UP000033220"/>
    </source>
</evidence>
<sequence>MCPKEDPTMLLPEFPQALTTRLEAIAQKTGKTWEECLLQAVADFVEGWEEYHRTIETLQEEEVRPVLKAVNE</sequence>
<dbReference type="PATRIC" id="fig|1150469.3.peg.559"/>
<dbReference type="EMBL" id="HE663493">
    <property type="protein sequence ID" value="CCG07102.1"/>
    <property type="molecule type" value="Genomic_DNA"/>
</dbReference>
<gene>
    <name evidence="1" type="ORF">RSPPHO_00476</name>
</gene>